<dbReference type="EMBL" id="JASAOG010000061">
    <property type="protein sequence ID" value="KAK0056506.1"/>
    <property type="molecule type" value="Genomic_DNA"/>
</dbReference>
<reference evidence="2" key="2">
    <citation type="submission" date="2023-04" db="EMBL/GenBank/DDBJ databases">
        <authorList>
            <person name="Bu L."/>
            <person name="Lu L."/>
            <person name="Laidemitt M.R."/>
            <person name="Zhang S.M."/>
            <person name="Mutuku M."/>
            <person name="Mkoji G."/>
            <person name="Steinauer M."/>
            <person name="Loker E.S."/>
        </authorList>
    </citation>
    <scope>NUCLEOTIDE SEQUENCE</scope>
    <source>
        <strain evidence="2">KasaAsao</strain>
        <tissue evidence="2">Whole Snail</tissue>
    </source>
</reference>
<sequence length="179" mass="18864">MTGPSHGAGPDKTVLVREGHCEPEVTVTTVYHLSLLPQWPSEEDPLLKKSATVPSITSSTSGQSKRGAATSSLFQSSFKISSPKGLVPSPPAYSNTYSFHFGPGPKVPSRRQSRRHESFSSFSSSVASGSSLVGTTPQFPSQLQPLPPVLHPLSVLSVSTGSQALPTSEVLLTPLEVRG</sequence>
<reference evidence="2" key="1">
    <citation type="journal article" date="2023" name="PLoS Negl. Trop. Dis.">
        <title>A genome sequence for Biomphalaria pfeifferi, the major vector snail for the human-infecting parasite Schistosoma mansoni.</title>
        <authorList>
            <person name="Bu L."/>
            <person name="Lu L."/>
            <person name="Laidemitt M.R."/>
            <person name="Zhang S.M."/>
            <person name="Mutuku M."/>
            <person name="Mkoji G."/>
            <person name="Steinauer M."/>
            <person name="Loker E.S."/>
        </authorList>
    </citation>
    <scope>NUCLEOTIDE SEQUENCE</scope>
    <source>
        <strain evidence="2">KasaAsao</strain>
    </source>
</reference>
<feature type="compositionally biased region" description="Polar residues" evidence="1">
    <location>
        <begin position="52"/>
        <end position="64"/>
    </location>
</feature>
<comment type="caution">
    <text evidence="2">The sequence shown here is derived from an EMBL/GenBank/DDBJ whole genome shotgun (WGS) entry which is preliminary data.</text>
</comment>
<evidence type="ECO:0000256" key="1">
    <source>
        <dbReference type="SAM" id="MobiDB-lite"/>
    </source>
</evidence>
<keyword evidence="3" id="KW-1185">Reference proteome</keyword>
<feature type="region of interest" description="Disordered" evidence="1">
    <location>
        <begin position="50"/>
        <end position="69"/>
    </location>
</feature>
<feature type="region of interest" description="Disordered" evidence="1">
    <location>
        <begin position="97"/>
        <end position="144"/>
    </location>
</feature>
<proteinExistence type="predicted"/>
<protein>
    <submittedName>
        <fullName evidence="2">Uncharacterized protein</fullName>
    </submittedName>
</protein>
<accession>A0AAD8BLJ7</accession>
<evidence type="ECO:0000313" key="2">
    <source>
        <dbReference type="EMBL" id="KAK0056506.1"/>
    </source>
</evidence>
<gene>
    <name evidence="2" type="ORF">Bpfe_014002</name>
</gene>
<organism evidence="2 3">
    <name type="scientific">Biomphalaria pfeifferi</name>
    <name type="common">Bloodfluke planorb</name>
    <name type="synonym">Freshwater snail</name>
    <dbReference type="NCBI Taxonomy" id="112525"/>
    <lineage>
        <taxon>Eukaryota</taxon>
        <taxon>Metazoa</taxon>
        <taxon>Spiralia</taxon>
        <taxon>Lophotrochozoa</taxon>
        <taxon>Mollusca</taxon>
        <taxon>Gastropoda</taxon>
        <taxon>Heterobranchia</taxon>
        <taxon>Euthyneura</taxon>
        <taxon>Panpulmonata</taxon>
        <taxon>Hygrophila</taxon>
        <taxon>Lymnaeoidea</taxon>
        <taxon>Planorbidae</taxon>
        <taxon>Biomphalaria</taxon>
    </lineage>
</organism>
<feature type="compositionally biased region" description="Low complexity" evidence="1">
    <location>
        <begin position="119"/>
        <end position="144"/>
    </location>
</feature>
<dbReference type="Proteomes" id="UP001233172">
    <property type="component" value="Unassembled WGS sequence"/>
</dbReference>
<evidence type="ECO:0000313" key="3">
    <source>
        <dbReference type="Proteomes" id="UP001233172"/>
    </source>
</evidence>
<dbReference type="AlphaFoldDB" id="A0AAD8BLJ7"/>
<name>A0AAD8BLJ7_BIOPF</name>